<proteinExistence type="predicted"/>
<dbReference type="AlphaFoldDB" id="A0A6C0AE81"/>
<sequence length="64" mass="7750">MCIKHINFFLTKNISHDEICNIILRYIKKIGICERNLYLNTIKLPEFRKIYKNSKLSHLLDKKE</sequence>
<dbReference type="EMBL" id="MN740594">
    <property type="protein sequence ID" value="QHS78054.1"/>
    <property type="molecule type" value="Genomic_DNA"/>
</dbReference>
<reference evidence="1" key="1">
    <citation type="journal article" date="2020" name="Nature">
        <title>Giant virus diversity and host interactions through global metagenomics.</title>
        <authorList>
            <person name="Schulz F."/>
            <person name="Roux S."/>
            <person name="Paez-Espino D."/>
            <person name="Jungbluth S."/>
            <person name="Walsh D.A."/>
            <person name="Denef V.J."/>
            <person name="McMahon K.D."/>
            <person name="Konstantinidis K.T."/>
            <person name="Eloe-Fadrosh E.A."/>
            <person name="Kyrpides N.C."/>
            <person name="Woyke T."/>
        </authorList>
    </citation>
    <scope>NUCLEOTIDE SEQUENCE</scope>
    <source>
        <strain evidence="1">GVMAG-S-1021933-23</strain>
    </source>
</reference>
<organism evidence="1">
    <name type="scientific">viral metagenome</name>
    <dbReference type="NCBI Taxonomy" id="1070528"/>
    <lineage>
        <taxon>unclassified sequences</taxon>
        <taxon>metagenomes</taxon>
        <taxon>organismal metagenomes</taxon>
    </lineage>
</organism>
<protein>
    <submittedName>
        <fullName evidence="1">Uncharacterized protein</fullName>
    </submittedName>
</protein>
<accession>A0A6C0AE81</accession>
<evidence type="ECO:0000313" key="1">
    <source>
        <dbReference type="EMBL" id="QHS78054.1"/>
    </source>
</evidence>
<name>A0A6C0AE81_9ZZZZ</name>